<dbReference type="OrthoDB" id="5065474at2"/>
<gene>
    <name evidence="3" type="ORF">FB391_3633</name>
</gene>
<keyword evidence="1" id="KW-1133">Transmembrane helix</keyword>
<dbReference type="SUPFAM" id="SSF54427">
    <property type="entry name" value="NTF2-like"/>
    <property type="match status" value="1"/>
</dbReference>
<evidence type="ECO:0000256" key="1">
    <source>
        <dbReference type="SAM" id="Phobius"/>
    </source>
</evidence>
<dbReference type="Pfam" id="PF10708">
    <property type="entry name" value="DUF2510"/>
    <property type="match status" value="1"/>
</dbReference>
<evidence type="ECO:0000313" key="4">
    <source>
        <dbReference type="Proteomes" id="UP000320235"/>
    </source>
</evidence>
<reference evidence="3 4" key="1">
    <citation type="submission" date="2019-06" db="EMBL/GenBank/DDBJ databases">
        <title>Sequencing the genomes of 1000 actinobacteria strains.</title>
        <authorList>
            <person name="Klenk H.-P."/>
        </authorList>
    </citation>
    <scope>NUCLEOTIDE SEQUENCE [LARGE SCALE GENOMIC DNA]</scope>
    <source>
        <strain evidence="3 4">DSM 105492</strain>
    </source>
</reference>
<dbReference type="RefSeq" id="WP_141896470.1">
    <property type="nucleotide sequence ID" value="NZ_BAABLH010000004.1"/>
</dbReference>
<name>A0A543EE48_9MICO</name>
<dbReference type="Proteomes" id="UP000320235">
    <property type="component" value="Unassembled WGS sequence"/>
</dbReference>
<protein>
    <submittedName>
        <fullName evidence="3">Uncharacterized protein DUF2510</fullName>
    </submittedName>
</protein>
<sequence length="311" mass="32748">MTTTPPGWYDDGHGAMRWWDGVQWTEHVAQPDPVASPAPSEAEIVAAQLGFEQPAAPATAPPAAPAIDPGVAAYLAQQNTAAVPPQPVPPYGAAQPEAPQYAPAQYGAAPQQYGAAPQYPTADPAYAQPPYPGAAPGGAFAAATEPRSSSKLWIVWVVLGVVLLGIVIAVAVVVPLLILNATSGGGAAQTDDEKAAVSAVQTYDHAWQTGDCDELLAVTTEDFREASQYVDCETFQSDAANFDDTFDDYELAITGVESDEDEIEITTNETYTLLVDENGDPADPSSGATVYHYTLVPDGSAWVIDDLYYDE</sequence>
<organism evidence="3 4">
    <name type="scientific">Microbacterium kyungheense</name>
    <dbReference type="NCBI Taxonomy" id="1263636"/>
    <lineage>
        <taxon>Bacteria</taxon>
        <taxon>Bacillati</taxon>
        <taxon>Actinomycetota</taxon>
        <taxon>Actinomycetes</taxon>
        <taxon>Micrococcales</taxon>
        <taxon>Microbacteriaceae</taxon>
        <taxon>Microbacterium</taxon>
    </lineage>
</organism>
<dbReference type="InterPro" id="IPR018929">
    <property type="entry name" value="DUF2510"/>
</dbReference>
<dbReference type="AlphaFoldDB" id="A0A543EE48"/>
<dbReference type="EMBL" id="VFPE01000007">
    <property type="protein sequence ID" value="TQM19796.1"/>
    <property type="molecule type" value="Genomic_DNA"/>
</dbReference>
<keyword evidence="1" id="KW-0472">Membrane</keyword>
<accession>A0A543EE48</accession>
<evidence type="ECO:0000259" key="2">
    <source>
        <dbReference type="Pfam" id="PF10708"/>
    </source>
</evidence>
<comment type="caution">
    <text evidence="3">The sequence shown here is derived from an EMBL/GenBank/DDBJ whole genome shotgun (WGS) entry which is preliminary data.</text>
</comment>
<proteinExistence type="predicted"/>
<feature type="domain" description="DUF2510" evidence="2">
    <location>
        <begin position="6"/>
        <end position="35"/>
    </location>
</feature>
<feature type="transmembrane region" description="Helical" evidence="1">
    <location>
        <begin position="153"/>
        <end position="179"/>
    </location>
</feature>
<evidence type="ECO:0000313" key="3">
    <source>
        <dbReference type="EMBL" id="TQM19796.1"/>
    </source>
</evidence>
<dbReference type="InterPro" id="IPR032710">
    <property type="entry name" value="NTF2-like_dom_sf"/>
</dbReference>
<keyword evidence="1" id="KW-0812">Transmembrane</keyword>
<keyword evidence="4" id="KW-1185">Reference proteome</keyword>